<dbReference type="EMBL" id="FNSV01000005">
    <property type="protein sequence ID" value="SEB61724.1"/>
    <property type="molecule type" value="Genomic_DNA"/>
</dbReference>
<dbReference type="Proteomes" id="UP000183561">
    <property type="component" value="Unassembled WGS sequence"/>
</dbReference>
<reference evidence="2" key="1">
    <citation type="submission" date="2016-10" db="EMBL/GenBank/DDBJ databases">
        <authorList>
            <person name="Varghese N."/>
            <person name="Submissions S."/>
        </authorList>
    </citation>
    <scope>NUCLEOTIDE SEQUENCE [LARGE SCALE GENOMIC DNA]</scope>
    <source>
        <strain evidence="2">DSM 44498</strain>
    </source>
</reference>
<evidence type="ECO:0000313" key="1">
    <source>
        <dbReference type="EMBL" id="SEB61724.1"/>
    </source>
</evidence>
<keyword evidence="2" id="KW-1185">Reference proteome</keyword>
<accession>A0A1H4KT65</accession>
<organism evidence="1 2">
    <name type="scientific">Rhodococcus koreensis</name>
    <dbReference type="NCBI Taxonomy" id="99653"/>
    <lineage>
        <taxon>Bacteria</taxon>
        <taxon>Bacillati</taxon>
        <taxon>Actinomycetota</taxon>
        <taxon>Actinomycetes</taxon>
        <taxon>Mycobacteriales</taxon>
        <taxon>Nocardiaceae</taxon>
        <taxon>Rhodococcus</taxon>
    </lineage>
</organism>
<evidence type="ECO:0000313" key="2">
    <source>
        <dbReference type="Proteomes" id="UP000183561"/>
    </source>
</evidence>
<sequence length="85" mass="9128">MHSDIAWGWVSACRSGAEWGRLTVAGGGGLVSDTVGRESWARGHRWQPVAAWVVLGDSQAQPPPTMNISWQGRYTVNLHVVTSGA</sequence>
<name>A0A1H4KT65_9NOCA</name>
<proteinExistence type="predicted"/>
<gene>
    <name evidence="1" type="ORF">SAMN04490239_0887</name>
</gene>
<dbReference type="AlphaFoldDB" id="A0A1H4KT65"/>
<protein>
    <submittedName>
        <fullName evidence="1">Uncharacterized protein</fullName>
    </submittedName>
</protein>